<dbReference type="RefSeq" id="WP_276108837.1">
    <property type="nucleotide sequence ID" value="NZ_JARJBB010000005.1"/>
</dbReference>
<feature type="domain" description="Tetracycline repressor TetR C-terminal" evidence="4">
    <location>
        <begin position="10"/>
        <end position="46"/>
    </location>
</feature>
<dbReference type="Proteomes" id="UP001221150">
    <property type="component" value="Unassembled WGS sequence"/>
</dbReference>
<evidence type="ECO:0000259" key="4">
    <source>
        <dbReference type="Pfam" id="PF02909"/>
    </source>
</evidence>
<keyword evidence="1" id="KW-0805">Transcription regulation</keyword>
<dbReference type="SUPFAM" id="SSF48498">
    <property type="entry name" value="Tetracyclin repressor-like, C-terminal domain"/>
    <property type="match status" value="1"/>
</dbReference>
<feature type="region of interest" description="Disordered" evidence="3">
    <location>
        <begin position="49"/>
        <end position="69"/>
    </location>
</feature>
<accession>A0ABT6A3Q2</accession>
<dbReference type="Gene3D" id="1.10.357.10">
    <property type="entry name" value="Tetracycline Repressor, domain 2"/>
    <property type="match status" value="1"/>
</dbReference>
<evidence type="ECO:0000256" key="2">
    <source>
        <dbReference type="ARBA" id="ARBA00023163"/>
    </source>
</evidence>
<gene>
    <name evidence="5" type="ORF">P3H78_11630</name>
</gene>
<keyword evidence="2" id="KW-0804">Transcription</keyword>
<protein>
    <submittedName>
        <fullName evidence="5">TetR/AcrR family transcriptional regulator C-terminal domain-containing protein</fullName>
    </submittedName>
</protein>
<reference evidence="5 6" key="1">
    <citation type="submission" date="2023-03" db="EMBL/GenBank/DDBJ databases">
        <title>Draft genome sequence of Streptomyces sp. K1PA1 isolated from peat swamp forest in Thailand.</title>
        <authorList>
            <person name="Klaysubun C."/>
            <person name="Duangmal K."/>
        </authorList>
    </citation>
    <scope>NUCLEOTIDE SEQUENCE [LARGE SCALE GENOMIC DNA]</scope>
    <source>
        <strain evidence="5 6">K1PA1</strain>
    </source>
</reference>
<name>A0ABT6A3Q2_9ACTN</name>
<dbReference type="InterPro" id="IPR004111">
    <property type="entry name" value="Repressor_TetR_C"/>
</dbReference>
<comment type="caution">
    <text evidence="5">The sequence shown here is derived from an EMBL/GenBank/DDBJ whole genome shotgun (WGS) entry which is preliminary data.</text>
</comment>
<evidence type="ECO:0000313" key="6">
    <source>
        <dbReference type="Proteomes" id="UP001221150"/>
    </source>
</evidence>
<proteinExistence type="predicted"/>
<evidence type="ECO:0000256" key="3">
    <source>
        <dbReference type="SAM" id="MobiDB-lite"/>
    </source>
</evidence>
<keyword evidence="6" id="KW-1185">Reference proteome</keyword>
<dbReference type="Pfam" id="PF02909">
    <property type="entry name" value="TetR_C_1"/>
    <property type="match status" value="1"/>
</dbReference>
<dbReference type="InterPro" id="IPR036271">
    <property type="entry name" value="Tet_transcr_reg_TetR-rel_C_sf"/>
</dbReference>
<dbReference type="EMBL" id="JARJBB010000005">
    <property type="protein sequence ID" value="MDF3299276.1"/>
    <property type="molecule type" value="Genomic_DNA"/>
</dbReference>
<evidence type="ECO:0000313" key="5">
    <source>
        <dbReference type="EMBL" id="MDF3299276.1"/>
    </source>
</evidence>
<evidence type="ECO:0000256" key="1">
    <source>
        <dbReference type="ARBA" id="ARBA00023015"/>
    </source>
</evidence>
<organism evidence="5 6">
    <name type="scientific">Streptomyces tropicalis</name>
    <dbReference type="NCBI Taxonomy" id="3034234"/>
    <lineage>
        <taxon>Bacteria</taxon>
        <taxon>Bacillati</taxon>
        <taxon>Actinomycetota</taxon>
        <taxon>Actinomycetes</taxon>
        <taxon>Kitasatosporales</taxon>
        <taxon>Streptomycetaceae</taxon>
        <taxon>Streptomyces</taxon>
    </lineage>
</organism>
<sequence length="69" mass="7102">MADETRSWFASLPAADFPHLRALSGVVASGSSDERFDIGLEIILRGPASYAREPSGGADPDAGRASGAP</sequence>